<dbReference type="Gene3D" id="2.60.120.560">
    <property type="entry name" value="Exo-inulinase, domain 1"/>
    <property type="match status" value="1"/>
</dbReference>
<sequence length="608" mass="67386">MFKKLLILLFPVSVMAQTEIPLNDLSAFKNPSANWSIEGDASGNPNSSVITPKAGKGVLLCTLKGAKYQRTDDLRFNLEHGDIRLSLDFIIPKGSNSGIYLQGRYEVQIFDSWLKKVPGDGDCGAIYHRWDETRGKGKEGYEGHAPLQNACKAPGLWNHIDIDFKAPTFDASGKKITNARFNKVVLNGVTIHENIELLGVTRGAIFPEEGTKGPILIQGDHGQVAFKNIRYEVFDKPLATFSPVTFDYFEGKLADLKTDKLKPVKSGKSDKPTMKLAEAKSDFLIRFQGKITASEADNYLFTTNWTGTGALIVDGDTITKGSHWYSESVKGSKNLSAGEHTYTLIYAKDFSWGPKGLGLFIERVGSWKQNITERTSLPEPEPTPLVEVKVSDETMLQRSFVMFGKKKITHAINVGMPNGLNFSYNLNQGGFLQIWRGAFLDATEMWYERGEPQIGQAMGAAVTMNNKFPLVYAMDNNGVFPDSSADLQYKGYRLEKKTASNGNVASYPVFMYAYKGVNVKDQETPLDSGEGIKRQLSVEGESTGKLYALLAEGSKIEDAGGNRFNVDGQIYVQTFPSETNKPFIRDNNGRKQLVTLVEGKEITYHLIF</sequence>
<feature type="signal peptide" evidence="1">
    <location>
        <begin position="1"/>
        <end position="16"/>
    </location>
</feature>
<dbReference type="STRING" id="1079859.SAMN04515674_11361"/>
<dbReference type="InterPro" id="IPR010496">
    <property type="entry name" value="AL/BT2_dom"/>
</dbReference>
<proteinExistence type="predicted"/>
<accession>A0A1I5X0W6</accession>
<dbReference type="OrthoDB" id="938897at2"/>
<evidence type="ECO:0000256" key="1">
    <source>
        <dbReference type="SAM" id="SignalP"/>
    </source>
</evidence>
<gene>
    <name evidence="3" type="ORF">SAMN04515674_11361</name>
</gene>
<organism evidence="3 4">
    <name type="scientific">Pseudarcicella hirudinis</name>
    <dbReference type="NCBI Taxonomy" id="1079859"/>
    <lineage>
        <taxon>Bacteria</taxon>
        <taxon>Pseudomonadati</taxon>
        <taxon>Bacteroidota</taxon>
        <taxon>Cytophagia</taxon>
        <taxon>Cytophagales</taxon>
        <taxon>Flectobacillaceae</taxon>
        <taxon>Pseudarcicella</taxon>
    </lineage>
</organism>
<dbReference type="Pfam" id="PF06439">
    <property type="entry name" value="3keto-disac_hyd"/>
    <property type="match status" value="1"/>
</dbReference>
<protein>
    <recommendedName>
        <fullName evidence="2">3-keto-alpha-glucoside-1,2-lyase/3-keto-2-hydroxy-glucal hydratase domain-containing protein</fullName>
    </recommendedName>
</protein>
<dbReference type="AlphaFoldDB" id="A0A1I5X0W6"/>
<evidence type="ECO:0000259" key="2">
    <source>
        <dbReference type="Pfam" id="PF06439"/>
    </source>
</evidence>
<name>A0A1I5X0W6_9BACT</name>
<evidence type="ECO:0000313" key="3">
    <source>
        <dbReference type="EMBL" id="SFQ25599.1"/>
    </source>
</evidence>
<reference evidence="3 4" key="1">
    <citation type="submission" date="2016-10" db="EMBL/GenBank/DDBJ databases">
        <authorList>
            <person name="de Groot N.N."/>
        </authorList>
    </citation>
    <scope>NUCLEOTIDE SEQUENCE [LARGE SCALE GENOMIC DNA]</scope>
    <source>
        <strain evidence="4">E92,LMG 26720,CCM 7988</strain>
    </source>
</reference>
<feature type="domain" description="3-keto-alpha-glucoside-1,2-lyase/3-keto-2-hydroxy-glucal hydratase" evidence="2">
    <location>
        <begin position="34"/>
        <end position="230"/>
    </location>
</feature>
<keyword evidence="4" id="KW-1185">Reference proteome</keyword>
<dbReference type="Proteomes" id="UP000199306">
    <property type="component" value="Unassembled WGS sequence"/>
</dbReference>
<feature type="chain" id="PRO_5011762620" description="3-keto-alpha-glucoside-1,2-lyase/3-keto-2-hydroxy-glucal hydratase domain-containing protein" evidence="1">
    <location>
        <begin position="17"/>
        <end position="608"/>
    </location>
</feature>
<dbReference type="EMBL" id="FOXH01000013">
    <property type="protein sequence ID" value="SFQ25599.1"/>
    <property type="molecule type" value="Genomic_DNA"/>
</dbReference>
<dbReference type="GO" id="GO:0016787">
    <property type="term" value="F:hydrolase activity"/>
    <property type="evidence" value="ECO:0007669"/>
    <property type="project" value="InterPro"/>
</dbReference>
<dbReference type="SUPFAM" id="SSF56988">
    <property type="entry name" value="Anthrax protective antigen"/>
    <property type="match status" value="1"/>
</dbReference>
<evidence type="ECO:0000313" key="4">
    <source>
        <dbReference type="Proteomes" id="UP000199306"/>
    </source>
</evidence>
<keyword evidence="1" id="KW-0732">Signal</keyword>